<keyword evidence="4 7" id="KW-0249">Electron transport</keyword>
<evidence type="ECO:0000256" key="5">
    <source>
        <dbReference type="ARBA" id="ARBA00023004"/>
    </source>
</evidence>
<dbReference type="Gene3D" id="3.30.70.20">
    <property type="match status" value="1"/>
</dbReference>
<reference evidence="9 10" key="1">
    <citation type="journal article" date="2015" name="Genome Announc.">
        <title>Complete Genome of Geobacter pickeringii G13T, a Metal-Reducing Isolate from Sedimentary Kaolin Deposits.</title>
        <authorList>
            <person name="Badalamenti J.P."/>
            <person name="Bond D.R."/>
        </authorList>
    </citation>
    <scope>NUCLEOTIDE SEQUENCE [LARGE SCALE GENOMIC DNA]</scope>
    <source>
        <strain evidence="9 10">G13</strain>
    </source>
</reference>
<dbReference type="GO" id="GO:0051536">
    <property type="term" value="F:iron-sulfur cluster binding"/>
    <property type="evidence" value="ECO:0007669"/>
    <property type="project" value="UniProtKB-KW"/>
</dbReference>
<dbReference type="Proteomes" id="UP000057609">
    <property type="component" value="Chromosome"/>
</dbReference>
<evidence type="ECO:0000256" key="1">
    <source>
        <dbReference type="ARBA" id="ARBA00003532"/>
    </source>
</evidence>
<keyword evidence="2 7" id="KW-0813">Transport</keyword>
<evidence type="ECO:0000256" key="6">
    <source>
        <dbReference type="ARBA" id="ARBA00023014"/>
    </source>
</evidence>
<dbReference type="InterPro" id="IPR051269">
    <property type="entry name" value="Fe-S_cluster_ET"/>
</dbReference>
<dbReference type="InterPro" id="IPR017900">
    <property type="entry name" value="4Fe4S_Fe_S_CS"/>
</dbReference>
<evidence type="ECO:0000256" key="7">
    <source>
        <dbReference type="RuleBase" id="RU368020"/>
    </source>
</evidence>
<name>A0A0B5BD63_9BACT</name>
<sequence length="63" mass="6738">MARRPQVDQEACISCGLCVSTCPGVFRFNDDGKSEVYDAAGASEGEIQQAIDGCPVQAISWQE</sequence>
<dbReference type="STRING" id="345632.GPICK_14525"/>
<evidence type="ECO:0000313" key="9">
    <source>
        <dbReference type="EMBL" id="AJE04407.1"/>
    </source>
</evidence>
<proteinExistence type="predicted"/>
<keyword evidence="6 7" id="KW-0411">Iron-sulfur</keyword>
<keyword evidence="3 7" id="KW-0479">Metal-binding</keyword>
<dbReference type="InterPro" id="IPR001080">
    <property type="entry name" value="3Fe4S_ferredoxin"/>
</dbReference>
<keyword evidence="5 7" id="KW-0408">Iron</keyword>
<dbReference type="RefSeq" id="WP_039744376.1">
    <property type="nucleotide sequence ID" value="NZ_CP009788.1"/>
</dbReference>
<dbReference type="PROSITE" id="PS51379">
    <property type="entry name" value="4FE4S_FER_2"/>
    <property type="match status" value="1"/>
</dbReference>
<evidence type="ECO:0000256" key="3">
    <source>
        <dbReference type="ARBA" id="ARBA00022723"/>
    </source>
</evidence>
<accession>A0A0B5BD63</accession>
<evidence type="ECO:0000256" key="4">
    <source>
        <dbReference type="ARBA" id="ARBA00022982"/>
    </source>
</evidence>
<protein>
    <recommendedName>
        <fullName evidence="7">Ferredoxin</fullName>
    </recommendedName>
</protein>
<dbReference type="PANTHER" id="PTHR36923">
    <property type="entry name" value="FERREDOXIN"/>
    <property type="match status" value="1"/>
</dbReference>
<dbReference type="OrthoDB" id="9803319at2"/>
<dbReference type="PROSITE" id="PS00198">
    <property type="entry name" value="4FE4S_FER_1"/>
    <property type="match status" value="1"/>
</dbReference>
<organism evidence="9 10">
    <name type="scientific">Geobacter pickeringii</name>
    <dbReference type="NCBI Taxonomy" id="345632"/>
    <lineage>
        <taxon>Bacteria</taxon>
        <taxon>Pseudomonadati</taxon>
        <taxon>Thermodesulfobacteriota</taxon>
        <taxon>Desulfuromonadia</taxon>
        <taxon>Geobacterales</taxon>
        <taxon>Geobacteraceae</taxon>
        <taxon>Geobacter</taxon>
    </lineage>
</organism>
<feature type="domain" description="4Fe-4S ferredoxin-type" evidence="8">
    <location>
        <begin position="3"/>
        <end position="31"/>
    </location>
</feature>
<dbReference type="EMBL" id="CP009788">
    <property type="protein sequence ID" value="AJE04407.1"/>
    <property type="molecule type" value="Genomic_DNA"/>
</dbReference>
<evidence type="ECO:0000259" key="8">
    <source>
        <dbReference type="PROSITE" id="PS51379"/>
    </source>
</evidence>
<dbReference type="InterPro" id="IPR017896">
    <property type="entry name" value="4Fe4S_Fe-S-bd"/>
</dbReference>
<dbReference type="GO" id="GO:0005506">
    <property type="term" value="F:iron ion binding"/>
    <property type="evidence" value="ECO:0007669"/>
    <property type="project" value="UniProtKB-UniRule"/>
</dbReference>
<dbReference type="SUPFAM" id="SSF54862">
    <property type="entry name" value="4Fe-4S ferredoxins"/>
    <property type="match status" value="1"/>
</dbReference>
<dbReference type="HOGENOM" id="CLU_139698_6_4_7"/>
<keyword evidence="10" id="KW-1185">Reference proteome</keyword>
<dbReference type="KEGG" id="gpi:GPICK_14525"/>
<dbReference type="Pfam" id="PF13370">
    <property type="entry name" value="Fer4_13"/>
    <property type="match status" value="1"/>
</dbReference>
<evidence type="ECO:0000256" key="2">
    <source>
        <dbReference type="ARBA" id="ARBA00022448"/>
    </source>
</evidence>
<evidence type="ECO:0000313" key="10">
    <source>
        <dbReference type="Proteomes" id="UP000057609"/>
    </source>
</evidence>
<comment type="function">
    <text evidence="1 7">Ferredoxins are iron-sulfur proteins that transfer electrons in a wide variety of metabolic reactions.</text>
</comment>
<dbReference type="GO" id="GO:0009055">
    <property type="term" value="F:electron transfer activity"/>
    <property type="evidence" value="ECO:0007669"/>
    <property type="project" value="UniProtKB-UniRule"/>
</dbReference>
<gene>
    <name evidence="9" type="ORF">GPICK_14525</name>
</gene>
<dbReference type="PANTHER" id="PTHR36923:SF3">
    <property type="entry name" value="FERREDOXIN"/>
    <property type="match status" value="1"/>
</dbReference>
<dbReference type="AlphaFoldDB" id="A0A0B5BD63"/>
<dbReference type="PRINTS" id="PR00352">
    <property type="entry name" value="3FE4SFRDOXIN"/>
</dbReference>